<reference evidence="1 4" key="2">
    <citation type="submission" date="2022-05" db="EMBL/GenBank/DDBJ databases">
        <title>Genome Sequencing of Bee-Associated Microbes.</title>
        <authorList>
            <person name="Dunlap C."/>
        </authorList>
    </citation>
    <scope>NUCLEOTIDE SEQUENCE [LARGE SCALE GENOMIC DNA]</scope>
    <source>
        <strain evidence="1 4">NRRL B-14613</strain>
    </source>
</reference>
<name>A0AAP9DYL3_PANTH</name>
<reference evidence="2 3" key="1">
    <citation type="submission" date="2019-07" db="EMBL/GenBank/DDBJ databases">
        <title>Paenibacillus thiaminolyticus NRRL B-4156.</title>
        <authorList>
            <person name="Hehnly C."/>
            <person name="Zhang L."/>
        </authorList>
    </citation>
    <scope>NUCLEOTIDE SEQUENCE [LARGE SCALE GENOMIC DNA]</scope>
    <source>
        <strain evidence="2 3">NRRL B-4156</strain>
    </source>
</reference>
<protein>
    <submittedName>
        <fullName evidence="2">Uncharacterized protein</fullName>
    </submittedName>
</protein>
<gene>
    <name evidence="2" type="ORF">FLT43_15565</name>
    <name evidence="1" type="ORF">M5W83_18485</name>
</gene>
<dbReference type="RefSeq" id="WP_127510950.1">
    <property type="nucleotide sequence ID" value="NZ_CABMNB010000045.1"/>
</dbReference>
<keyword evidence="4" id="KW-1185">Reference proteome</keyword>
<evidence type="ECO:0000313" key="1">
    <source>
        <dbReference type="EMBL" id="MCY9609135.1"/>
    </source>
</evidence>
<proteinExistence type="predicted"/>
<dbReference type="Proteomes" id="UP000315377">
    <property type="component" value="Chromosome"/>
</dbReference>
<dbReference type="EMBL" id="JAMDMM010000035">
    <property type="protein sequence ID" value="MCY9609135.1"/>
    <property type="molecule type" value="Genomic_DNA"/>
</dbReference>
<organism evidence="2 3">
    <name type="scientific">Paenibacillus thiaminolyticus</name>
    <name type="common">Bacillus thiaminolyticus</name>
    <dbReference type="NCBI Taxonomy" id="49283"/>
    <lineage>
        <taxon>Bacteria</taxon>
        <taxon>Bacillati</taxon>
        <taxon>Bacillota</taxon>
        <taxon>Bacilli</taxon>
        <taxon>Bacillales</taxon>
        <taxon>Paenibacillaceae</taxon>
        <taxon>Paenibacillus</taxon>
    </lineage>
</organism>
<evidence type="ECO:0000313" key="2">
    <source>
        <dbReference type="EMBL" id="QDM44731.1"/>
    </source>
</evidence>
<sequence>MKIVNGKLRVWTGDKFLEYKVGQKTDKESFKNGYQGIRKSLEKKLKSNSLQRLENAPKGKGEHWGTGEGDNFYKLNGGLEKDDFTVHSEKHLYNSAEKSTKKKTQYGKDIDVRKLREDIMMNPDSIKYNDEQNTILYKKEYNFNISTPDTPTGSHRVYINLDPKPNKTNRNSFHFIKENNVCMALKNWKNT</sequence>
<dbReference type="Proteomes" id="UP001209276">
    <property type="component" value="Unassembled WGS sequence"/>
</dbReference>
<accession>A0AAP9DYL3</accession>
<dbReference type="GeneID" id="76997381"/>
<dbReference type="EMBL" id="CP041405">
    <property type="protein sequence ID" value="QDM44731.1"/>
    <property type="molecule type" value="Genomic_DNA"/>
</dbReference>
<evidence type="ECO:0000313" key="4">
    <source>
        <dbReference type="Proteomes" id="UP001209276"/>
    </source>
</evidence>
<dbReference type="AlphaFoldDB" id="A0AAP9DYL3"/>
<evidence type="ECO:0000313" key="3">
    <source>
        <dbReference type="Proteomes" id="UP000315377"/>
    </source>
</evidence>